<dbReference type="GO" id="GO:0071555">
    <property type="term" value="P:cell wall organization"/>
    <property type="evidence" value="ECO:0007669"/>
    <property type="project" value="UniProtKB-KW"/>
</dbReference>
<dbReference type="GO" id="GO:0006508">
    <property type="term" value="P:proteolysis"/>
    <property type="evidence" value="ECO:0007669"/>
    <property type="project" value="UniProtKB-KW"/>
</dbReference>
<evidence type="ECO:0000256" key="1">
    <source>
        <dbReference type="ARBA" id="ARBA00004236"/>
    </source>
</evidence>
<dbReference type="NCBIfam" id="TIGR02074">
    <property type="entry name" value="PBP_1a_fam"/>
    <property type="match status" value="1"/>
</dbReference>
<keyword evidence="14" id="KW-0961">Cell wall biogenesis/degradation</keyword>
<dbReference type="AlphaFoldDB" id="A0AAV4LDP5"/>
<dbReference type="InterPro" id="IPR023346">
    <property type="entry name" value="Lysozyme-like_dom_sf"/>
</dbReference>
<evidence type="ECO:0000256" key="13">
    <source>
        <dbReference type="ARBA" id="ARBA00023268"/>
    </source>
</evidence>
<keyword evidence="10" id="KW-0133">Cell shape</keyword>
<evidence type="ECO:0000256" key="4">
    <source>
        <dbReference type="ARBA" id="ARBA00022475"/>
    </source>
</evidence>
<dbReference type="GO" id="GO:0030288">
    <property type="term" value="C:outer membrane-bounded periplasmic space"/>
    <property type="evidence" value="ECO:0007669"/>
    <property type="project" value="TreeGrafter"/>
</dbReference>
<evidence type="ECO:0000256" key="11">
    <source>
        <dbReference type="ARBA" id="ARBA00022984"/>
    </source>
</evidence>
<reference evidence="19" key="1">
    <citation type="journal article" date="2023" name="Int. J. Syst. Evol. Microbiol.">
        <title>Collibacillus ludicampi gen. nov., sp. nov., a new soil bacterium of the family Alicyclobacillaceae.</title>
        <authorList>
            <person name="Jojima T."/>
            <person name="Ioku Y."/>
            <person name="Fukuta Y."/>
            <person name="Shirasaka N."/>
            <person name="Matsumura Y."/>
            <person name="Mori M."/>
        </authorList>
    </citation>
    <scope>NUCLEOTIDE SEQUENCE</scope>
    <source>
        <strain evidence="19">TP075</strain>
    </source>
</reference>
<evidence type="ECO:0000259" key="18">
    <source>
        <dbReference type="Pfam" id="PF00912"/>
    </source>
</evidence>
<keyword evidence="13" id="KW-0511">Multifunctional enzyme</keyword>
<comment type="subcellular location">
    <subcellularLocation>
        <location evidence="1">Cell membrane</location>
    </subcellularLocation>
</comment>
<keyword evidence="11" id="KW-0573">Peptidoglycan synthesis</keyword>
<dbReference type="GO" id="GO:0008360">
    <property type="term" value="P:regulation of cell shape"/>
    <property type="evidence" value="ECO:0007669"/>
    <property type="project" value="UniProtKB-KW"/>
</dbReference>
<dbReference type="GO" id="GO:0009252">
    <property type="term" value="P:peptidoglycan biosynthetic process"/>
    <property type="evidence" value="ECO:0007669"/>
    <property type="project" value="UniProtKB-KW"/>
</dbReference>
<dbReference type="EMBL" id="BOQE01000001">
    <property type="protein sequence ID" value="GIM45784.1"/>
    <property type="molecule type" value="Genomic_DNA"/>
</dbReference>
<keyword evidence="6" id="KW-0645">Protease</keyword>
<evidence type="ECO:0000256" key="16">
    <source>
        <dbReference type="ARBA" id="ARBA00049902"/>
    </source>
</evidence>
<keyword evidence="5" id="KW-0121">Carboxypeptidase</keyword>
<dbReference type="Proteomes" id="UP001057291">
    <property type="component" value="Unassembled WGS sequence"/>
</dbReference>
<dbReference type="PANTHER" id="PTHR32282:SF11">
    <property type="entry name" value="PENICILLIN-BINDING PROTEIN 1B"/>
    <property type="match status" value="1"/>
</dbReference>
<evidence type="ECO:0000256" key="8">
    <source>
        <dbReference type="ARBA" id="ARBA00022679"/>
    </source>
</evidence>
<keyword evidence="8" id="KW-0808">Transferase</keyword>
<comment type="catalytic activity">
    <reaction evidence="15">
        <text>Preferential cleavage: (Ac)2-L-Lys-D-Ala-|-D-Ala. Also transpeptidation of peptidyl-alanyl moieties that are N-acyl substituents of D-alanine.</text>
        <dbReference type="EC" id="3.4.16.4"/>
    </reaction>
</comment>
<feature type="domain" description="Penicillin-binding protein transpeptidase" evidence="17">
    <location>
        <begin position="251"/>
        <end position="521"/>
    </location>
</feature>
<organism evidence="19 20">
    <name type="scientific">Collibacillus ludicampi</name>
    <dbReference type="NCBI Taxonomy" id="2771369"/>
    <lineage>
        <taxon>Bacteria</taxon>
        <taxon>Bacillati</taxon>
        <taxon>Bacillota</taxon>
        <taxon>Bacilli</taxon>
        <taxon>Bacillales</taxon>
        <taxon>Alicyclobacillaceae</taxon>
        <taxon>Collibacillus</taxon>
    </lineage>
</organism>
<dbReference type="GO" id="GO:0008658">
    <property type="term" value="F:penicillin binding"/>
    <property type="evidence" value="ECO:0007669"/>
    <property type="project" value="InterPro"/>
</dbReference>
<dbReference type="Pfam" id="PF00912">
    <property type="entry name" value="Transgly"/>
    <property type="match status" value="1"/>
</dbReference>
<evidence type="ECO:0000256" key="9">
    <source>
        <dbReference type="ARBA" id="ARBA00022801"/>
    </source>
</evidence>
<evidence type="ECO:0000313" key="20">
    <source>
        <dbReference type="Proteomes" id="UP001057291"/>
    </source>
</evidence>
<dbReference type="FunFam" id="1.10.3810.10:FF:000001">
    <property type="entry name" value="Penicillin-binding protein 1A"/>
    <property type="match status" value="1"/>
</dbReference>
<evidence type="ECO:0000313" key="19">
    <source>
        <dbReference type="EMBL" id="GIM45784.1"/>
    </source>
</evidence>
<comment type="catalytic activity">
    <reaction evidence="16">
        <text>[GlcNAc-(1-&gt;4)-Mur2Ac(oyl-L-Ala-gamma-D-Glu-L-Lys-D-Ala-D-Ala)](n)-di-trans,octa-cis-undecaprenyl diphosphate + beta-D-GlcNAc-(1-&gt;4)-Mur2Ac(oyl-L-Ala-gamma-D-Glu-L-Lys-D-Ala-D-Ala)-di-trans,octa-cis-undecaprenyl diphosphate = [GlcNAc-(1-&gt;4)-Mur2Ac(oyl-L-Ala-gamma-D-Glu-L-Lys-D-Ala-D-Ala)](n+1)-di-trans,octa-cis-undecaprenyl diphosphate + di-trans,octa-cis-undecaprenyl diphosphate + H(+)</text>
        <dbReference type="Rhea" id="RHEA:23708"/>
        <dbReference type="Rhea" id="RHEA-COMP:9602"/>
        <dbReference type="Rhea" id="RHEA-COMP:9603"/>
        <dbReference type="ChEBI" id="CHEBI:15378"/>
        <dbReference type="ChEBI" id="CHEBI:58405"/>
        <dbReference type="ChEBI" id="CHEBI:60033"/>
        <dbReference type="ChEBI" id="CHEBI:78435"/>
        <dbReference type="EC" id="2.4.99.28"/>
    </reaction>
</comment>
<keyword evidence="20" id="KW-1185">Reference proteome</keyword>
<evidence type="ECO:0000256" key="6">
    <source>
        <dbReference type="ARBA" id="ARBA00022670"/>
    </source>
</evidence>
<dbReference type="SUPFAM" id="SSF53955">
    <property type="entry name" value="Lysozyme-like"/>
    <property type="match status" value="1"/>
</dbReference>
<dbReference type="Pfam" id="PF00905">
    <property type="entry name" value="Transpeptidase"/>
    <property type="match status" value="1"/>
</dbReference>
<sequence length="609" mass="67297">MKVPLQEIPLYLREATIAVEDDQFYSHHGFNLTSIARALYVNFKEGRIVEGGSTITQQLAKKLYFSDDRTFTRKLKEAVRTMQLEINYSKDQILDQYLNIIYYGEGAYGVEAAAQTYFGKSVQDLDLAESAMLAGLPNSPSSLSPFQNEKGAKERQRIVLDAMVKQGYITKQQADDAYHEPLKYATKHSLNANAPHFTNLAATEAKNALGLQDNELALGGYKIHTTLDPNMQKLAEDAVAKYMPRGDLEVALVAIDPKTGALKAMVGGRHFKDPGFNHVLAKRQPGSSFKPILYLTALNNGYTPATRIKSEPTTIKYGADGEKTYEVKNFADQYVHDFIDMRTAISRSDNVYAVTTNMDVGPDKVVEEARKLGIESPLQPYPSLALGAFPVSPLEMARAYSALANGGQKVQIHAVSSIENAYNKNVYQFQSTPEQVADPKLTFILSDLMKGVFEPGGTAYRVAKMIDRPVAGKTGTTDTDAWMIGYTPDLVTVVWIGYDKDRLLSQEESHLAAPIWAEFMKQALARQEKTDFQKPEGVIQVAIDPTTGQLATPNCPSQHLEYFVAGTEPTEECSEHPASLPGKLRKKLGEGSSTLHKVWDYLTGGKENP</sequence>
<dbReference type="PANTHER" id="PTHR32282">
    <property type="entry name" value="BINDING PROTEIN TRANSPEPTIDASE, PUTATIVE-RELATED"/>
    <property type="match status" value="1"/>
</dbReference>
<evidence type="ECO:0000256" key="3">
    <source>
        <dbReference type="ARBA" id="ARBA00007739"/>
    </source>
</evidence>
<feature type="domain" description="Glycosyl transferase family 51" evidence="18">
    <location>
        <begin position="3"/>
        <end position="163"/>
    </location>
</feature>
<evidence type="ECO:0000256" key="14">
    <source>
        <dbReference type="ARBA" id="ARBA00023316"/>
    </source>
</evidence>
<dbReference type="InterPro" id="IPR001460">
    <property type="entry name" value="PCN-bd_Tpept"/>
</dbReference>
<dbReference type="GO" id="GO:0008955">
    <property type="term" value="F:peptidoglycan glycosyltransferase activity"/>
    <property type="evidence" value="ECO:0007669"/>
    <property type="project" value="UniProtKB-EC"/>
</dbReference>
<evidence type="ECO:0000256" key="12">
    <source>
        <dbReference type="ARBA" id="ARBA00023136"/>
    </source>
</evidence>
<keyword evidence="9" id="KW-0378">Hydrolase</keyword>
<proteinExistence type="inferred from homology"/>
<accession>A0AAV4LDP5</accession>
<evidence type="ECO:0000256" key="10">
    <source>
        <dbReference type="ARBA" id="ARBA00022960"/>
    </source>
</evidence>
<keyword evidence="12" id="KW-0472">Membrane</keyword>
<evidence type="ECO:0000256" key="5">
    <source>
        <dbReference type="ARBA" id="ARBA00022645"/>
    </source>
</evidence>
<evidence type="ECO:0000256" key="7">
    <source>
        <dbReference type="ARBA" id="ARBA00022676"/>
    </source>
</evidence>
<keyword evidence="7" id="KW-0328">Glycosyltransferase</keyword>
<comment type="similarity">
    <text evidence="3">In the N-terminal section; belongs to the glycosyltransferase 51 family.</text>
</comment>
<evidence type="ECO:0000259" key="17">
    <source>
        <dbReference type="Pfam" id="PF00905"/>
    </source>
</evidence>
<dbReference type="InterPro" id="IPR036950">
    <property type="entry name" value="PBP_transglycosylase"/>
</dbReference>
<protein>
    <submittedName>
        <fullName evidence="19">Penicillin-binding protein</fullName>
    </submittedName>
</protein>
<dbReference type="Gene3D" id="1.10.3810.10">
    <property type="entry name" value="Biosynthetic peptidoglycan transglycosylase-like"/>
    <property type="match status" value="1"/>
</dbReference>
<dbReference type="InterPro" id="IPR001264">
    <property type="entry name" value="Glyco_trans_51"/>
</dbReference>
<dbReference type="GO" id="GO:0005886">
    <property type="term" value="C:plasma membrane"/>
    <property type="evidence" value="ECO:0007669"/>
    <property type="project" value="UniProtKB-SubCell"/>
</dbReference>
<dbReference type="InterPro" id="IPR050396">
    <property type="entry name" value="Glycosyltr_51/Transpeptidase"/>
</dbReference>
<dbReference type="SUPFAM" id="SSF56601">
    <property type="entry name" value="beta-lactamase/transpeptidase-like"/>
    <property type="match status" value="1"/>
</dbReference>
<evidence type="ECO:0000256" key="15">
    <source>
        <dbReference type="ARBA" id="ARBA00034000"/>
    </source>
</evidence>
<comment type="similarity">
    <text evidence="2">In the C-terminal section; belongs to the transpeptidase family.</text>
</comment>
<comment type="caution">
    <text evidence="19">The sequence shown here is derived from an EMBL/GenBank/DDBJ whole genome shotgun (WGS) entry which is preliminary data.</text>
</comment>
<dbReference type="Gene3D" id="3.40.710.10">
    <property type="entry name" value="DD-peptidase/beta-lactamase superfamily"/>
    <property type="match status" value="1"/>
</dbReference>
<gene>
    <name evidence="19" type="ORF">DNHGIG_13330</name>
</gene>
<dbReference type="GO" id="GO:0009002">
    <property type="term" value="F:serine-type D-Ala-D-Ala carboxypeptidase activity"/>
    <property type="evidence" value="ECO:0007669"/>
    <property type="project" value="UniProtKB-EC"/>
</dbReference>
<name>A0AAV4LDP5_9BACL</name>
<keyword evidence="4" id="KW-1003">Cell membrane</keyword>
<evidence type="ECO:0000256" key="2">
    <source>
        <dbReference type="ARBA" id="ARBA00007090"/>
    </source>
</evidence>
<dbReference type="InterPro" id="IPR012338">
    <property type="entry name" value="Beta-lactam/transpept-like"/>
</dbReference>